<evidence type="ECO:0000313" key="13">
    <source>
        <dbReference type="RefSeq" id="XP_071940043.1"/>
    </source>
</evidence>
<dbReference type="SUPFAM" id="SSF53098">
    <property type="entry name" value="Ribonuclease H-like"/>
    <property type="match status" value="1"/>
</dbReference>
<proteinExistence type="predicted"/>
<dbReference type="PANTHER" id="PTHR37984">
    <property type="entry name" value="PROTEIN CBG26694"/>
    <property type="match status" value="1"/>
</dbReference>
<evidence type="ECO:0000256" key="5">
    <source>
        <dbReference type="ARBA" id="ARBA00022842"/>
    </source>
</evidence>
<keyword evidence="2" id="KW-0479">Metal-binding</keyword>
<reference evidence="13" key="1">
    <citation type="submission" date="2025-08" db="UniProtKB">
        <authorList>
            <consortium name="RefSeq"/>
        </authorList>
    </citation>
    <scope>IDENTIFICATION</scope>
    <source>
        <tissue evidence="13">Leaves</tissue>
    </source>
</reference>
<keyword evidence="1" id="KW-0645">Protease</keyword>
<dbReference type="Pfam" id="PF24626">
    <property type="entry name" value="SH3_Tf2-1"/>
    <property type="match status" value="1"/>
</dbReference>
<dbReference type="Gene3D" id="1.10.340.70">
    <property type="match status" value="1"/>
</dbReference>
<dbReference type="Pfam" id="PF00385">
    <property type="entry name" value="Chromo"/>
    <property type="match status" value="1"/>
</dbReference>
<keyword evidence="7" id="KW-0695">RNA-directed DNA polymerase</keyword>
<keyword evidence="12" id="KW-1185">Reference proteome</keyword>
<keyword evidence="6" id="KW-0229">DNA integration</keyword>
<dbReference type="InterPro" id="IPR001584">
    <property type="entry name" value="Integrase_cat-core"/>
</dbReference>
<dbReference type="GeneID" id="140038560"/>
<dbReference type="PROSITE" id="PS50994">
    <property type="entry name" value="INTEGRASE"/>
    <property type="match status" value="1"/>
</dbReference>
<evidence type="ECO:0000259" key="11">
    <source>
        <dbReference type="PROSITE" id="PS50994"/>
    </source>
</evidence>
<keyword evidence="8" id="KW-0808">Transferase</keyword>
<dbReference type="PANTHER" id="PTHR37984:SF5">
    <property type="entry name" value="PROTEIN NYNRIN-LIKE"/>
    <property type="match status" value="1"/>
</dbReference>
<evidence type="ECO:0000256" key="8">
    <source>
        <dbReference type="ARBA" id="ARBA00022932"/>
    </source>
</evidence>
<dbReference type="InterPro" id="IPR023780">
    <property type="entry name" value="Chromo_domain"/>
</dbReference>
<feature type="domain" description="Integrase catalytic" evidence="11">
    <location>
        <begin position="52"/>
        <end position="144"/>
    </location>
</feature>
<keyword evidence="3" id="KW-0064">Aspartyl protease</keyword>
<dbReference type="Pfam" id="PF17921">
    <property type="entry name" value="Integrase_H2C2"/>
    <property type="match status" value="1"/>
</dbReference>
<organism evidence="12 13">
    <name type="scientific">Coffea arabica</name>
    <name type="common">Arabian coffee</name>
    <dbReference type="NCBI Taxonomy" id="13443"/>
    <lineage>
        <taxon>Eukaryota</taxon>
        <taxon>Viridiplantae</taxon>
        <taxon>Streptophyta</taxon>
        <taxon>Embryophyta</taxon>
        <taxon>Tracheophyta</taxon>
        <taxon>Spermatophyta</taxon>
        <taxon>Magnoliopsida</taxon>
        <taxon>eudicotyledons</taxon>
        <taxon>Gunneridae</taxon>
        <taxon>Pentapetalae</taxon>
        <taxon>asterids</taxon>
        <taxon>lamiids</taxon>
        <taxon>Gentianales</taxon>
        <taxon>Rubiaceae</taxon>
        <taxon>Ixoroideae</taxon>
        <taxon>Gardenieae complex</taxon>
        <taxon>Bertiereae - Coffeeae clade</taxon>
        <taxon>Coffeeae</taxon>
        <taxon>Coffea</taxon>
    </lineage>
</organism>
<dbReference type="InterPro" id="IPR016197">
    <property type="entry name" value="Chromo-like_dom_sf"/>
</dbReference>
<dbReference type="InterPro" id="IPR012337">
    <property type="entry name" value="RNaseH-like_sf"/>
</dbReference>
<dbReference type="RefSeq" id="XP_071940043.1">
    <property type="nucleotide sequence ID" value="XM_072083942.1"/>
</dbReference>
<evidence type="ECO:0000256" key="9">
    <source>
        <dbReference type="ARBA" id="ARBA00023125"/>
    </source>
</evidence>
<dbReference type="SUPFAM" id="SSF54160">
    <property type="entry name" value="Chromo domain-like"/>
    <property type="match status" value="1"/>
</dbReference>
<protein>
    <recommendedName>
        <fullName evidence="11">Integrase catalytic domain-containing protein</fullName>
    </recommendedName>
</protein>
<accession>A0ABM4X7P0</accession>
<keyword evidence="4" id="KW-0378">Hydrolase</keyword>
<keyword evidence="8" id="KW-0239">DNA-directed DNA polymerase</keyword>
<name>A0ABM4X7P0_COFAR</name>
<evidence type="ECO:0000256" key="7">
    <source>
        <dbReference type="ARBA" id="ARBA00022918"/>
    </source>
</evidence>
<dbReference type="Proteomes" id="UP001652660">
    <property type="component" value="Chromosome 3e"/>
</dbReference>
<keyword evidence="9" id="KW-0238">DNA-binding</keyword>
<sequence length="319" mass="36627">MVGGHSGMLGTYQRMKDFFYWPGLKKSVEAFVQECDTCKRNKNEHCKPPGLLQPLPIPEQAWQDVSMDFIEGLPKSLGSDVILVVVDRFTKYSHFLPLTAHYTAKSVAQLYFDQIHILHGLPRSLVTDRDKVFTMAAVDDWCKERRQLNIVLRENLLKAQNRIKQLADRDRTDRSFEIGDYVYLKLQPYRQSSAAIRKNFKLIAKYYGPYEVLQKVGTVAYKLKLPENSLIHPVFHVSMLKKSTKGAAVEGQLPQVIDESAGKVLPLAILDQRVVNKRGRSAKQVLVHWDGMTVEDSTWEDWVTFDTQFPEFVKANPRD</sequence>
<dbReference type="InterPro" id="IPR050951">
    <property type="entry name" value="Retrovirus_Pol_polyprotein"/>
</dbReference>
<evidence type="ECO:0000256" key="1">
    <source>
        <dbReference type="ARBA" id="ARBA00022670"/>
    </source>
</evidence>
<dbReference type="Gene3D" id="3.30.420.10">
    <property type="entry name" value="Ribonuclease H-like superfamily/Ribonuclease H"/>
    <property type="match status" value="1"/>
</dbReference>
<keyword evidence="5" id="KW-0460">Magnesium</keyword>
<evidence type="ECO:0000256" key="4">
    <source>
        <dbReference type="ARBA" id="ARBA00022801"/>
    </source>
</evidence>
<dbReference type="InterPro" id="IPR056924">
    <property type="entry name" value="SH3_Tf2-1"/>
</dbReference>
<evidence type="ECO:0000256" key="3">
    <source>
        <dbReference type="ARBA" id="ARBA00022750"/>
    </source>
</evidence>
<evidence type="ECO:0000256" key="6">
    <source>
        <dbReference type="ARBA" id="ARBA00022908"/>
    </source>
</evidence>
<keyword evidence="10" id="KW-0233">DNA recombination</keyword>
<evidence type="ECO:0000256" key="2">
    <source>
        <dbReference type="ARBA" id="ARBA00022723"/>
    </source>
</evidence>
<evidence type="ECO:0000256" key="10">
    <source>
        <dbReference type="ARBA" id="ARBA00023172"/>
    </source>
</evidence>
<keyword evidence="8" id="KW-0548">Nucleotidyltransferase</keyword>
<dbReference type="InterPro" id="IPR041588">
    <property type="entry name" value="Integrase_H2C2"/>
</dbReference>
<evidence type="ECO:0000313" key="12">
    <source>
        <dbReference type="Proteomes" id="UP001652660"/>
    </source>
</evidence>
<dbReference type="InterPro" id="IPR036397">
    <property type="entry name" value="RNaseH_sf"/>
</dbReference>
<gene>
    <name evidence="13" type="primary">LOC140038560</name>
</gene>